<evidence type="ECO:0000313" key="5">
    <source>
        <dbReference type="EMBL" id="CAD8778326.1"/>
    </source>
</evidence>
<evidence type="ECO:0000256" key="4">
    <source>
        <dbReference type="SAM" id="MobiDB-lite"/>
    </source>
</evidence>
<dbReference type="InterPro" id="IPR003591">
    <property type="entry name" value="Leu-rich_rpt_typical-subtyp"/>
</dbReference>
<dbReference type="Pfam" id="PF00560">
    <property type="entry name" value="LRR_1"/>
    <property type="match status" value="1"/>
</dbReference>
<reference evidence="5" key="1">
    <citation type="submission" date="2021-01" db="EMBL/GenBank/DDBJ databases">
        <authorList>
            <person name="Corre E."/>
            <person name="Pelletier E."/>
            <person name="Niang G."/>
            <person name="Scheremetjew M."/>
            <person name="Finn R."/>
            <person name="Kale V."/>
            <person name="Holt S."/>
            <person name="Cochrane G."/>
            <person name="Meng A."/>
            <person name="Brown T."/>
            <person name="Cohen L."/>
        </authorList>
    </citation>
    <scope>NUCLEOTIDE SEQUENCE</scope>
    <source>
        <strain evidence="5">SAG 63-3</strain>
    </source>
</reference>
<dbReference type="PRINTS" id="PR00019">
    <property type="entry name" value="LEURICHRPT"/>
</dbReference>
<feature type="region of interest" description="Disordered" evidence="4">
    <location>
        <begin position="344"/>
        <end position="370"/>
    </location>
</feature>
<dbReference type="InterPro" id="IPR001611">
    <property type="entry name" value="Leu-rich_rpt"/>
</dbReference>
<protein>
    <submittedName>
        <fullName evidence="5">Uncharacterized protein</fullName>
    </submittedName>
</protein>
<organism evidence="5">
    <name type="scientific">Polytomella parva</name>
    <dbReference type="NCBI Taxonomy" id="51329"/>
    <lineage>
        <taxon>Eukaryota</taxon>
        <taxon>Viridiplantae</taxon>
        <taxon>Chlorophyta</taxon>
        <taxon>core chlorophytes</taxon>
        <taxon>Chlorophyceae</taxon>
        <taxon>CS clade</taxon>
        <taxon>Chlamydomonadales</taxon>
        <taxon>Chlamydomonadaceae</taxon>
        <taxon>Polytomella</taxon>
    </lineage>
</organism>
<evidence type="ECO:0000256" key="3">
    <source>
        <dbReference type="ARBA" id="ARBA00022737"/>
    </source>
</evidence>
<dbReference type="SMART" id="SM00365">
    <property type="entry name" value="LRR_SD22"/>
    <property type="match status" value="3"/>
</dbReference>
<gene>
    <name evidence="5" type="ORF">PPAR00522_LOCUS13615</name>
</gene>
<dbReference type="GO" id="GO:0005930">
    <property type="term" value="C:axoneme"/>
    <property type="evidence" value="ECO:0007669"/>
    <property type="project" value="UniProtKB-SubCell"/>
</dbReference>
<dbReference type="InterPro" id="IPR032675">
    <property type="entry name" value="LRR_dom_sf"/>
</dbReference>
<dbReference type="Pfam" id="PF13855">
    <property type="entry name" value="LRR_8"/>
    <property type="match status" value="2"/>
</dbReference>
<dbReference type="PANTHER" id="PTHR48051:SF1">
    <property type="entry name" value="RAS SUPPRESSOR PROTEIN 1"/>
    <property type="match status" value="1"/>
</dbReference>
<evidence type="ECO:0000256" key="1">
    <source>
        <dbReference type="ARBA" id="ARBA00004430"/>
    </source>
</evidence>
<dbReference type="PROSITE" id="PS51450">
    <property type="entry name" value="LRR"/>
    <property type="match status" value="2"/>
</dbReference>
<evidence type="ECO:0000256" key="2">
    <source>
        <dbReference type="ARBA" id="ARBA00022614"/>
    </source>
</evidence>
<dbReference type="PANTHER" id="PTHR48051">
    <property type="match status" value="1"/>
</dbReference>
<dbReference type="AlphaFoldDB" id="A0A7S0YIR7"/>
<dbReference type="Gene3D" id="3.80.10.10">
    <property type="entry name" value="Ribonuclease Inhibitor"/>
    <property type="match status" value="3"/>
</dbReference>
<dbReference type="SUPFAM" id="SSF52058">
    <property type="entry name" value="L domain-like"/>
    <property type="match status" value="2"/>
</dbReference>
<accession>A0A7S0YIR7</accession>
<name>A0A7S0YIR7_9CHLO</name>
<dbReference type="SMART" id="SM00364">
    <property type="entry name" value="LRR_BAC"/>
    <property type="match status" value="8"/>
</dbReference>
<keyword evidence="2" id="KW-0433">Leucine-rich repeat</keyword>
<keyword evidence="3" id="KW-0677">Repeat</keyword>
<dbReference type="EMBL" id="HBFM01020945">
    <property type="protein sequence ID" value="CAD8778326.1"/>
    <property type="molecule type" value="Transcribed_RNA"/>
</dbReference>
<comment type="subcellular location">
    <subcellularLocation>
        <location evidence="1">Cytoplasm</location>
        <location evidence="1">Cytoskeleton</location>
        <location evidence="1">Cilium axoneme</location>
    </subcellularLocation>
</comment>
<sequence>MSLSINKAIAASRSTGNLALGGRNLREIPEAVWNNEIELPDAQTKWWEVADVVKADLSRNAIQIFPDGFIQSLTLLTSLDLSHNKLTKLPEDFTPLSDLRSLNVASNSLVTLPASIAYLERLATLNVSQNALVTLPSNLGSNQPALAVVIACQNQIQCVPPGLAMDPGLIKLDLSKNKIQNLDDRVLSSGFRALVELDLSENLLSGTLNPSIGSLGKVQILRLSRNKIQTLPAQIQHCSALIELYLGSNALTSLPSTLGQLSNLKTLELADNKLPSIPDSVCDLNLGLLDLRNNDLLTLPPRLSRMAPTLRAMPLEGNVLRGVPRSLISGPVSALLKHLAMKLPEDEEDAEGDGGGRRAEARNGGGGEVRMGVVEKSPLDQNGSWVQNNGIQNNGNQNGCDYNQGNCNYNHHRQKDACNNNVIRDAKTQGVPHHLSTVPLLPPPQAPPGQPNRRPLEQRLADFKSGGAAVRSGNVFGLKGADVAADLARKIQLSGSSGHELVLKATALKFIPPEIWEAGEAVALLDVSQNKELLDIPPKGLSKLRKLKTLVLSDTGLAMWPLPFPTSSDDGDDNFIFLDLKDLQMRQIFKMKQSPPMTALLSTPNLKRFDLSGTPCLAPCPATLAFLAALPCYCPRLEELRLAQTGLSLFPLSTPCCPLASPLPLLSPAPPPPLLIHLRVLDVSSNRIAALPNDIDVFSSALEELFLANNDLNGLPPSLGLMGAESGGKLHALTLEGNPIRSIRRAIIEKGTLAVLEYLRGKIGA</sequence>
<dbReference type="SMART" id="SM00369">
    <property type="entry name" value="LRR_TYP"/>
    <property type="match status" value="11"/>
</dbReference>
<proteinExistence type="predicted"/>
<dbReference type="InterPro" id="IPR050216">
    <property type="entry name" value="LRR_domain-containing"/>
</dbReference>